<name>A0A8J1TGE8_OWEFU</name>
<dbReference type="OrthoDB" id="6077919at2759"/>
<dbReference type="Proteomes" id="UP000749559">
    <property type="component" value="Unassembled WGS sequence"/>
</dbReference>
<dbReference type="InterPro" id="IPR036236">
    <property type="entry name" value="Znf_C2H2_sf"/>
</dbReference>
<dbReference type="EMBL" id="CAIIXF020000002">
    <property type="protein sequence ID" value="CAH1777114.1"/>
    <property type="molecule type" value="Genomic_DNA"/>
</dbReference>
<sequence>MFVSADLDWTNRYPQNTGDKWMKQKGSTMGKQCGSTLETSDIQYSLENLPDPVEVEDIYACVKCSIEYPTQRCLDYHSTVVHNKYCDVCNMRLDHLGEEQLLTHGQSHTGMKSHQCQHCYKLFQTKNGLSVHLANDLQCLLCGARFIKTGKWGHMKQHKQK</sequence>
<accession>A0A8J1TGE8</accession>
<dbReference type="PROSITE" id="PS00028">
    <property type="entry name" value="ZINC_FINGER_C2H2_1"/>
    <property type="match status" value="1"/>
</dbReference>
<reference evidence="1" key="1">
    <citation type="submission" date="2022-03" db="EMBL/GenBank/DDBJ databases">
        <authorList>
            <person name="Martin C."/>
        </authorList>
    </citation>
    <scope>NUCLEOTIDE SEQUENCE</scope>
</reference>
<dbReference type="SUPFAM" id="SSF57667">
    <property type="entry name" value="beta-beta-alpha zinc fingers"/>
    <property type="match status" value="1"/>
</dbReference>
<keyword evidence="2" id="KW-1185">Reference proteome</keyword>
<dbReference type="AlphaFoldDB" id="A0A8J1TGE8"/>
<organism evidence="1 2">
    <name type="scientific">Owenia fusiformis</name>
    <name type="common">Polychaete worm</name>
    <dbReference type="NCBI Taxonomy" id="6347"/>
    <lineage>
        <taxon>Eukaryota</taxon>
        <taxon>Metazoa</taxon>
        <taxon>Spiralia</taxon>
        <taxon>Lophotrochozoa</taxon>
        <taxon>Annelida</taxon>
        <taxon>Polychaeta</taxon>
        <taxon>Sedentaria</taxon>
        <taxon>Canalipalpata</taxon>
        <taxon>Sabellida</taxon>
        <taxon>Oweniida</taxon>
        <taxon>Oweniidae</taxon>
        <taxon>Owenia</taxon>
    </lineage>
</organism>
<evidence type="ECO:0000313" key="2">
    <source>
        <dbReference type="Proteomes" id="UP000749559"/>
    </source>
</evidence>
<dbReference type="Gene3D" id="3.30.160.60">
    <property type="entry name" value="Classic Zinc Finger"/>
    <property type="match status" value="1"/>
</dbReference>
<gene>
    <name evidence="1" type="ORF">OFUS_LOCUS4200</name>
</gene>
<dbReference type="InterPro" id="IPR013087">
    <property type="entry name" value="Znf_C2H2_type"/>
</dbReference>
<dbReference type="SMART" id="SM00355">
    <property type="entry name" value="ZnF_C2H2"/>
    <property type="match status" value="3"/>
</dbReference>
<evidence type="ECO:0000313" key="1">
    <source>
        <dbReference type="EMBL" id="CAH1777114.1"/>
    </source>
</evidence>
<protein>
    <submittedName>
        <fullName evidence="1">Uncharacterized protein</fullName>
    </submittedName>
</protein>
<proteinExistence type="predicted"/>
<comment type="caution">
    <text evidence="1">The sequence shown here is derived from an EMBL/GenBank/DDBJ whole genome shotgun (WGS) entry which is preliminary data.</text>
</comment>